<dbReference type="PANTHER" id="PTHR46112:SF2">
    <property type="entry name" value="XAA-PRO AMINOPEPTIDASE P-RELATED"/>
    <property type="match status" value="1"/>
</dbReference>
<evidence type="ECO:0000313" key="2">
    <source>
        <dbReference type="EMBL" id="KAJ0403216.1"/>
    </source>
</evidence>
<dbReference type="PANTHER" id="PTHR46112">
    <property type="entry name" value="AMINOPEPTIDASE"/>
    <property type="match status" value="1"/>
</dbReference>
<protein>
    <recommendedName>
        <fullName evidence="1">Peptidase M24 domain-containing protein</fullName>
    </recommendedName>
</protein>
<comment type="caution">
    <text evidence="2">The sequence shown here is derived from an EMBL/GenBank/DDBJ whole genome shotgun (WGS) entry which is preliminary data.</text>
</comment>
<dbReference type="InterPro" id="IPR050659">
    <property type="entry name" value="Peptidase_M24B"/>
</dbReference>
<keyword evidence="3" id="KW-1185">Reference proteome</keyword>
<sequence>MAIASANPNAYVAAFAQDLAERRREFERKLAAMCVRNAFQYWAARCGLLLRWADVVSFSRQVLRDATLDGVVLSYAHNVAWLTNGARTFVNMAAEVGVGAIFVDQTRAVLLTNEIEGDRLLREEMRGLDDLITLHQDPWYGQPKALEVAQRLAGSEQVAQDTTHPIVEERLLSLRSTLSEHEMAIYRALGHDCGAIIGDVARAVRPGVTELEIAGQLAQRCWAKGIAPIVLLIAADERVDTHRHPLPTLNTVKHKAMLVLCGRRAGFVASVTRMVYVTTTEHHSIPGDLAARHDAATYVDAVAITSSRPGVEAQAVFKAIQDAYAAKGFPGEWKLHHQGGCAGYKSREWIATPEMRHKVAVNQAFAWNPSVTGTKSEDTVLLRQTPAGNTGYEVITATPGWPVIEHVVNGVSIQRPGILQLSL</sequence>
<dbReference type="InterPro" id="IPR000994">
    <property type="entry name" value="Pept_M24"/>
</dbReference>
<gene>
    <name evidence="2" type="ORF">P43SY_000024</name>
</gene>
<name>A0AAD5LJ91_PYTIN</name>
<dbReference type="Gene3D" id="3.90.230.10">
    <property type="entry name" value="Creatinase/methionine aminopeptidase superfamily"/>
    <property type="match status" value="1"/>
</dbReference>
<dbReference type="SUPFAM" id="SSF55920">
    <property type="entry name" value="Creatinase/aminopeptidase"/>
    <property type="match status" value="1"/>
</dbReference>
<evidence type="ECO:0000313" key="3">
    <source>
        <dbReference type="Proteomes" id="UP001209570"/>
    </source>
</evidence>
<organism evidence="2 3">
    <name type="scientific">Pythium insidiosum</name>
    <name type="common">Pythiosis disease agent</name>
    <dbReference type="NCBI Taxonomy" id="114742"/>
    <lineage>
        <taxon>Eukaryota</taxon>
        <taxon>Sar</taxon>
        <taxon>Stramenopiles</taxon>
        <taxon>Oomycota</taxon>
        <taxon>Peronosporomycetes</taxon>
        <taxon>Pythiales</taxon>
        <taxon>Pythiaceae</taxon>
        <taxon>Pythium</taxon>
    </lineage>
</organism>
<dbReference type="Proteomes" id="UP001209570">
    <property type="component" value="Unassembled WGS sequence"/>
</dbReference>
<feature type="domain" description="Peptidase M24" evidence="1">
    <location>
        <begin position="193"/>
        <end position="381"/>
    </location>
</feature>
<dbReference type="EMBL" id="JAKCXM010000086">
    <property type="protein sequence ID" value="KAJ0403216.1"/>
    <property type="molecule type" value="Genomic_DNA"/>
</dbReference>
<evidence type="ECO:0000259" key="1">
    <source>
        <dbReference type="Pfam" id="PF00557"/>
    </source>
</evidence>
<dbReference type="AlphaFoldDB" id="A0AAD5LJ91"/>
<proteinExistence type="predicted"/>
<dbReference type="Pfam" id="PF00557">
    <property type="entry name" value="Peptidase_M24"/>
    <property type="match status" value="1"/>
</dbReference>
<dbReference type="InterPro" id="IPR036005">
    <property type="entry name" value="Creatinase/aminopeptidase-like"/>
</dbReference>
<accession>A0AAD5LJ91</accession>
<reference evidence="2" key="1">
    <citation type="submission" date="2021-12" db="EMBL/GenBank/DDBJ databases">
        <title>Prjna785345.</title>
        <authorList>
            <person name="Rujirawat T."/>
            <person name="Krajaejun T."/>
        </authorList>
    </citation>
    <scope>NUCLEOTIDE SEQUENCE</scope>
    <source>
        <strain evidence="2">Pi057C3</strain>
    </source>
</reference>